<evidence type="ECO:0000256" key="5">
    <source>
        <dbReference type="ARBA" id="ARBA00022597"/>
    </source>
</evidence>
<sequence>MLGANKKKKVSEFATPYTVGNALTKGGATVKLSALVMGLANMAHKQIIKGLIFLAIEIAYIAYMVSAGAYYISMLPSLGWRKQEEVFNEQKQIYEYVAGDQSVLLLLYGVITIAITVLFIYMWCENLKSGYKAECLSKAGKEINSFGKDVKDLFDKNLHKTLMFLPLMGIFVFTVLPLLFMIPMAFTNYSVKGDHLVLFDWTGFASFGQVLGLGGKLGKIFWRVLGWTICWAVFATFLCNFLGLILAIVINRKETHCKAFWRTCFVISIAVPQFVSLLVMRQMFQPQGAVNNLLLEWGWIDNPLPFWTNTMWARVSVILINCWVGIPYTMLQVTGVLQNVPSELYEAAKIDGANAAQIFFKITLPYIMFIMGPYIITQFTGNINNFNVIYLLSAGKPTPVGDSAGKTDLLVTWLYKLTIDNQEYNIGAVIGILTFIVLSIVALVTYRNTKSYKDEEGFM</sequence>
<comment type="subcellular location">
    <subcellularLocation>
        <location evidence="1 9">Cell membrane</location>
        <topology evidence="1 9">Multi-pass membrane protein</topology>
    </subcellularLocation>
</comment>
<comment type="similarity">
    <text evidence="2 10">Belongs to the binding-protein-dependent transport system permease family. MalFG subfamily.</text>
</comment>
<keyword evidence="6 9" id="KW-0812">Transmembrane</keyword>
<evidence type="ECO:0000313" key="16">
    <source>
        <dbReference type="Proteomes" id="UP000095384"/>
    </source>
</evidence>
<dbReference type="EMBL" id="CYYW01000002">
    <property type="protein sequence ID" value="CUN51295.1"/>
    <property type="molecule type" value="Genomic_DNA"/>
</dbReference>
<feature type="transmembrane region" description="Helical" evidence="9">
    <location>
        <begin position="424"/>
        <end position="446"/>
    </location>
</feature>
<dbReference type="GO" id="GO:0042956">
    <property type="term" value="P:maltodextrin transmembrane transport"/>
    <property type="evidence" value="ECO:0007669"/>
    <property type="project" value="TreeGrafter"/>
</dbReference>
<feature type="transmembrane region" description="Helical" evidence="9">
    <location>
        <begin position="51"/>
        <end position="72"/>
    </location>
</feature>
<dbReference type="PANTHER" id="PTHR47314:SF1">
    <property type="entry name" value="MALTOSE_MALTODEXTRIN TRANSPORT SYSTEM PERMEASE PROTEIN MALF"/>
    <property type="match status" value="1"/>
</dbReference>
<proteinExistence type="inferred from homology"/>
<keyword evidence="3 9" id="KW-0813">Transport</keyword>
<keyword evidence="4 10" id="KW-1003">Cell membrane</keyword>
<protein>
    <recommendedName>
        <fullName evidence="10">Maltose/maltodextrin transport system permease protein</fullName>
    </recommendedName>
</protein>
<evidence type="ECO:0000313" key="14">
    <source>
        <dbReference type="EMBL" id="CUP33041.1"/>
    </source>
</evidence>
<keyword evidence="7 9" id="KW-1133">Transmembrane helix</keyword>
<dbReference type="Proteomes" id="UP000095384">
    <property type="component" value="Unassembled WGS sequence"/>
</dbReference>
<dbReference type="SUPFAM" id="SSF161098">
    <property type="entry name" value="MetI-like"/>
    <property type="match status" value="1"/>
</dbReference>
<evidence type="ECO:0000256" key="2">
    <source>
        <dbReference type="ARBA" id="ARBA00009047"/>
    </source>
</evidence>
<accession>A0A0M6WDM4</accession>
<dbReference type="SUPFAM" id="SSF160964">
    <property type="entry name" value="MalF N-terminal region-like"/>
    <property type="match status" value="1"/>
</dbReference>
<organism evidence="12 15">
    <name type="scientific">Agathobacter rectalis</name>
    <dbReference type="NCBI Taxonomy" id="39491"/>
    <lineage>
        <taxon>Bacteria</taxon>
        <taxon>Bacillati</taxon>
        <taxon>Bacillota</taxon>
        <taxon>Clostridia</taxon>
        <taxon>Lachnospirales</taxon>
        <taxon>Lachnospiraceae</taxon>
        <taxon>Agathobacter</taxon>
    </lineage>
</organism>
<reference evidence="12" key="2">
    <citation type="submission" date="2015-05" db="EMBL/GenBank/DDBJ databases">
        <authorList>
            <person name="Wang D.B."/>
            <person name="Wang M."/>
        </authorList>
    </citation>
    <scope>NUCLEOTIDE SEQUENCE [LARGE SCALE GENOMIC DNA]</scope>
    <source>
        <strain evidence="12">T1-815</strain>
    </source>
</reference>
<reference evidence="15" key="1">
    <citation type="submission" date="2015-05" db="EMBL/GenBank/DDBJ databases">
        <authorList>
            <consortium name="Pathogen Informatics"/>
        </authorList>
    </citation>
    <scope>NUCLEOTIDE SEQUENCE [LARGE SCALE GENOMIC DNA]</scope>
    <source>
        <strain evidence="13 16">2789STDY5608860</strain>
        <strain evidence="14 17">2789STDY5834884</strain>
        <strain evidence="15">T1-815</strain>
    </source>
</reference>
<feature type="transmembrane region" description="Helical" evidence="9">
    <location>
        <begin position="358"/>
        <end position="376"/>
    </location>
</feature>
<feature type="transmembrane region" description="Helical" evidence="9">
    <location>
        <begin position="162"/>
        <end position="186"/>
    </location>
</feature>
<evidence type="ECO:0000313" key="15">
    <source>
        <dbReference type="Proteomes" id="UP000049472"/>
    </source>
</evidence>
<evidence type="ECO:0000256" key="1">
    <source>
        <dbReference type="ARBA" id="ARBA00004651"/>
    </source>
</evidence>
<keyword evidence="15" id="KW-1185">Reference proteome</keyword>
<feature type="transmembrane region" description="Helical" evidence="9">
    <location>
        <begin position="311"/>
        <end position="337"/>
    </location>
</feature>
<gene>
    <name evidence="14" type="primary">malF_2</name>
    <name evidence="13" type="synonym">malF_1</name>
    <name evidence="13" type="ORF">ERS852417_00463</name>
    <name evidence="14" type="ORF">ERS852497_02563</name>
    <name evidence="12" type="ORF">T1815_06001</name>
</gene>
<evidence type="ECO:0000256" key="6">
    <source>
        <dbReference type="ARBA" id="ARBA00022692"/>
    </source>
</evidence>
<evidence type="ECO:0000313" key="12">
    <source>
        <dbReference type="EMBL" id="CRL33560.1"/>
    </source>
</evidence>
<name>A0A0M6WDM4_9FIRM</name>
<dbReference type="PANTHER" id="PTHR47314">
    <property type="entry name" value="MALTOSE/MALTODEXTRIN TRANSPORT SYSTEM PERMEASE PROTEIN MALF"/>
    <property type="match status" value="1"/>
</dbReference>
<dbReference type="CDD" id="cd06261">
    <property type="entry name" value="TM_PBP2"/>
    <property type="match status" value="1"/>
</dbReference>
<dbReference type="InterPro" id="IPR035906">
    <property type="entry name" value="MetI-like_sf"/>
</dbReference>
<evidence type="ECO:0000256" key="4">
    <source>
        <dbReference type="ARBA" id="ARBA00022475"/>
    </source>
</evidence>
<evidence type="ECO:0000256" key="3">
    <source>
        <dbReference type="ARBA" id="ARBA00022448"/>
    </source>
</evidence>
<feature type="transmembrane region" description="Helical" evidence="9">
    <location>
        <begin position="103"/>
        <end position="124"/>
    </location>
</feature>
<evidence type="ECO:0000256" key="9">
    <source>
        <dbReference type="RuleBase" id="RU363032"/>
    </source>
</evidence>
<feature type="domain" description="ABC transmembrane type-1" evidence="11">
    <location>
        <begin position="225"/>
        <end position="445"/>
    </location>
</feature>
<keyword evidence="5 10" id="KW-0762">Sugar transport</keyword>
<dbReference type="EMBL" id="CZAJ01000031">
    <property type="protein sequence ID" value="CUP33041.1"/>
    <property type="molecule type" value="Genomic_DNA"/>
</dbReference>
<dbReference type="Gene3D" id="1.10.3720.10">
    <property type="entry name" value="MetI-like"/>
    <property type="match status" value="1"/>
</dbReference>
<feature type="transmembrane region" description="Helical" evidence="9">
    <location>
        <begin position="259"/>
        <end position="280"/>
    </location>
</feature>
<dbReference type="RefSeq" id="WP_015515599.1">
    <property type="nucleotide sequence ID" value="NZ_AP031452.1"/>
</dbReference>
<dbReference type="Pfam" id="PF00528">
    <property type="entry name" value="BPD_transp_1"/>
    <property type="match status" value="1"/>
</dbReference>
<dbReference type="GO" id="GO:0015423">
    <property type="term" value="F:ABC-type maltose transporter activity"/>
    <property type="evidence" value="ECO:0007669"/>
    <property type="project" value="TreeGrafter"/>
</dbReference>
<dbReference type="Proteomes" id="UP000049472">
    <property type="component" value="Unassembled WGS sequence"/>
</dbReference>
<dbReference type="GO" id="GO:1990060">
    <property type="term" value="C:maltose transport complex"/>
    <property type="evidence" value="ECO:0007669"/>
    <property type="project" value="TreeGrafter"/>
</dbReference>
<evidence type="ECO:0000256" key="7">
    <source>
        <dbReference type="ARBA" id="ARBA00022989"/>
    </source>
</evidence>
<dbReference type="PROSITE" id="PS50928">
    <property type="entry name" value="ABC_TM1"/>
    <property type="match status" value="1"/>
</dbReference>
<dbReference type="AlphaFoldDB" id="A0A0M6WDM4"/>
<dbReference type="Proteomes" id="UP000095602">
    <property type="component" value="Unassembled WGS sequence"/>
</dbReference>
<evidence type="ECO:0000313" key="13">
    <source>
        <dbReference type="EMBL" id="CUN51295.1"/>
    </source>
</evidence>
<comment type="function">
    <text evidence="10">Part of the ABC transporter complex MalEFGK involved in maltose/maltodextrin import. Probably responsible for the translocation of the substrate across the membrane.</text>
</comment>
<evidence type="ECO:0000256" key="8">
    <source>
        <dbReference type="ARBA" id="ARBA00023136"/>
    </source>
</evidence>
<evidence type="ECO:0000313" key="17">
    <source>
        <dbReference type="Proteomes" id="UP000095602"/>
    </source>
</evidence>
<dbReference type="InterPro" id="IPR000515">
    <property type="entry name" value="MetI-like"/>
</dbReference>
<keyword evidence="8 9" id="KW-0472">Membrane</keyword>
<feature type="transmembrane region" description="Helical" evidence="9">
    <location>
        <begin position="220"/>
        <end position="247"/>
    </location>
</feature>
<evidence type="ECO:0000256" key="10">
    <source>
        <dbReference type="RuleBase" id="RU367050"/>
    </source>
</evidence>
<dbReference type="EMBL" id="CVRQ01000009">
    <property type="protein sequence ID" value="CRL33560.1"/>
    <property type="molecule type" value="Genomic_DNA"/>
</dbReference>
<evidence type="ECO:0000259" key="11">
    <source>
        <dbReference type="PROSITE" id="PS50928"/>
    </source>
</evidence>